<dbReference type="OrthoDB" id="10612489at2759"/>
<evidence type="ECO:0000313" key="1">
    <source>
        <dbReference type="EMBL" id="GFU38031.1"/>
    </source>
</evidence>
<protein>
    <submittedName>
        <fullName evidence="1">Uncharacterized protein</fullName>
    </submittedName>
</protein>
<name>A0A8X6QV32_NEPPI</name>
<evidence type="ECO:0000313" key="2">
    <source>
        <dbReference type="Proteomes" id="UP000887013"/>
    </source>
</evidence>
<sequence length="169" mass="18970">MPPVGTKGGGICDWWCCLRGDFLNAAICTKCDLLFQWQPFVPFVWADASLRSLSPTGSHTKSFVLAFWVPAAHCGTTDGWVTRKTSLAVICCGWERHWFDATISSLGFRFLALLLGSLGSDAFRKNEANFCVLYSQLICKLKGVKNTSHSELYGFNDFFRVHIFLKIKM</sequence>
<proteinExistence type="predicted"/>
<organism evidence="1 2">
    <name type="scientific">Nephila pilipes</name>
    <name type="common">Giant wood spider</name>
    <name type="synonym">Nephila maculata</name>
    <dbReference type="NCBI Taxonomy" id="299642"/>
    <lineage>
        <taxon>Eukaryota</taxon>
        <taxon>Metazoa</taxon>
        <taxon>Ecdysozoa</taxon>
        <taxon>Arthropoda</taxon>
        <taxon>Chelicerata</taxon>
        <taxon>Arachnida</taxon>
        <taxon>Araneae</taxon>
        <taxon>Araneomorphae</taxon>
        <taxon>Entelegynae</taxon>
        <taxon>Araneoidea</taxon>
        <taxon>Nephilidae</taxon>
        <taxon>Nephila</taxon>
    </lineage>
</organism>
<dbReference type="EMBL" id="BMAW01131132">
    <property type="protein sequence ID" value="GFU38031.1"/>
    <property type="molecule type" value="Genomic_DNA"/>
</dbReference>
<keyword evidence="2" id="KW-1185">Reference proteome</keyword>
<comment type="caution">
    <text evidence="1">The sequence shown here is derived from an EMBL/GenBank/DDBJ whole genome shotgun (WGS) entry which is preliminary data.</text>
</comment>
<dbReference type="AlphaFoldDB" id="A0A8X6QV32"/>
<gene>
    <name evidence="1" type="ORF">NPIL_663771</name>
</gene>
<accession>A0A8X6QV32</accession>
<reference evidence="1" key="1">
    <citation type="submission" date="2020-08" db="EMBL/GenBank/DDBJ databases">
        <title>Multicomponent nature underlies the extraordinary mechanical properties of spider dragline silk.</title>
        <authorList>
            <person name="Kono N."/>
            <person name="Nakamura H."/>
            <person name="Mori M."/>
            <person name="Yoshida Y."/>
            <person name="Ohtoshi R."/>
            <person name="Malay A.D."/>
            <person name="Moran D.A.P."/>
            <person name="Tomita M."/>
            <person name="Numata K."/>
            <person name="Arakawa K."/>
        </authorList>
    </citation>
    <scope>NUCLEOTIDE SEQUENCE</scope>
</reference>
<dbReference type="Proteomes" id="UP000887013">
    <property type="component" value="Unassembled WGS sequence"/>
</dbReference>